<proteinExistence type="predicted"/>
<dbReference type="InterPro" id="IPR017853">
    <property type="entry name" value="GH"/>
</dbReference>
<evidence type="ECO:0000256" key="1">
    <source>
        <dbReference type="SAM" id="MobiDB-lite"/>
    </source>
</evidence>
<dbReference type="SUPFAM" id="SSF51445">
    <property type="entry name" value="(Trans)glycosidases"/>
    <property type="match status" value="1"/>
</dbReference>
<evidence type="ECO:0000313" key="3">
    <source>
        <dbReference type="Proteomes" id="UP001141327"/>
    </source>
</evidence>
<comment type="caution">
    <text evidence="2">The sequence shown here is derived from an EMBL/GenBank/DDBJ whole genome shotgun (WGS) entry which is preliminary data.</text>
</comment>
<sequence length="359" mass="38800">MCALRKLDLSRADCRAYLIQCISLWAAHPAVDAIRLDHAIGGAVPPGRPDGRHPEADRPAHAALRGRGEPGGHPARRPVDPGASVAALIRADLDTTRGAATGGCGGGCGGGHHRPDDLLAISPRCFEQVRALYQALGTEYFFDFNYREAAVRRVAVDQLRRRHPAELARRGTGLPEPGPMPRPSAGRIAFLDNHDVDRFAMAVAYRMACLLEGVDELDWEVPAQREIIQGVQLSPAEYQEIALAGLGLLKEAAAQGASVLAYQGDEYPGCPHLRQSRLWLAAERTGGWGDLDFRQFMCRCGVPALDFSSSTAASASGGPEGRGDRIFFGCLCVGLRTYTPIWAYKKIRVADEAGRVVVW</sequence>
<protein>
    <submittedName>
        <fullName evidence="2">Uncharacterized protein</fullName>
    </submittedName>
</protein>
<dbReference type="Proteomes" id="UP001141327">
    <property type="component" value="Unassembled WGS sequence"/>
</dbReference>
<feature type="region of interest" description="Disordered" evidence="1">
    <location>
        <begin position="44"/>
        <end position="80"/>
    </location>
</feature>
<organism evidence="2 3">
    <name type="scientific">Paratrimastix pyriformis</name>
    <dbReference type="NCBI Taxonomy" id="342808"/>
    <lineage>
        <taxon>Eukaryota</taxon>
        <taxon>Metamonada</taxon>
        <taxon>Preaxostyla</taxon>
        <taxon>Paratrimastigidae</taxon>
        <taxon>Paratrimastix</taxon>
    </lineage>
</organism>
<evidence type="ECO:0000313" key="2">
    <source>
        <dbReference type="EMBL" id="KAJ4459840.1"/>
    </source>
</evidence>
<dbReference type="EMBL" id="JAPMOS010000017">
    <property type="protein sequence ID" value="KAJ4459840.1"/>
    <property type="molecule type" value="Genomic_DNA"/>
</dbReference>
<accession>A0ABQ8USW9</accession>
<keyword evidence="3" id="KW-1185">Reference proteome</keyword>
<name>A0ABQ8USW9_9EUKA</name>
<reference evidence="2" key="1">
    <citation type="journal article" date="2022" name="bioRxiv">
        <title>Genomics of Preaxostyla Flagellates Illuminates Evolutionary Transitions and the Path Towards Mitochondrial Loss.</title>
        <authorList>
            <person name="Novak L.V.F."/>
            <person name="Treitli S.C."/>
            <person name="Pyrih J."/>
            <person name="Halakuc P."/>
            <person name="Pipaliya S.V."/>
            <person name="Vacek V."/>
            <person name="Brzon O."/>
            <person name="Soukal P."/>
            <person name="Eme L."/>
            <person name="Dacks J.B."/>
            <person name="Karnkowska A."/>
            <person name="Elias M."/>
            <person name="Hampl V."/>
        </authorList>
    </citation>
    <scope>NUCLEOTIDE SEQUENCE</scope>
    <source>
        <strain evidence="2">RCP-MX</strain>
    </source>
</reference>
<feature type="compositionally biased region" description="Basic and acidic residues" evidence="1">
    <location>
        <begin position="49"/>
        <end position="70"/>
    </location>
</feature>
<gene>
    <name evidence="2" type="ORF">PAPYR_4248</name>
</gene>